<dbReference type="EMBL" id="CWQY01000010">
    <property type="protein sequence ID" value="CSC60775.1"/>
    <property type="molecule type" value="Genomic_DNA"/>
</dbReference>
<organism evidence="1 2">
    <name type="scientific">Vibrio cholerae</name>
    <dbReference type="NCBI Taxonomy" id="666"/>
    <lineage>
        <taxon>Bacteria</taxon>
        <taxon>Pseudomonadati</taxon>
        <taxon>Pseudomonadota</taxon>
        <taxon>Gammaproteobacteria</taxon>
        <taxon>Vibrionales</taxon>
        <taxon>Vibrionaceae</taxon>
        <taxon>Vibrio</taxon>
    </lineage>
</organism>
<reference evidence="1 2" key="1">
    <citation type="submission" date="2015-07" db="EMBL/GenBank/DDBJ databases">
        <authorList>
            <consortium name="Pathogen Informatics"/>
        </authorList>
    </citation>
    <scope>NUCLEOTIDE SEQUENCE [LARGE SCALE GENOMIC DNA]</scope>
    <source>
        <strain evidence="1 2">A316</strain>
    </source>
</reference>
<gene>
    <name evidence="1" type="ORF">ERS013200_01796</name>
</gene>
<proteinExistence type="predicted"/>
<name>A0A655Z6I6_VIBCL</name>
<dbReference type="Proteomes" id="UP000041770">
    <property type="component" value="Unassembled WGS sequence"/>
</dbReference>
<sequence length="50" mass="5994">MCLFTGRSDLRACIQKPKTLQQLLRLRKRTARWQIQPSQIARLRAPLREF</sequence>
<dbReference type="AlphaFoldDB" id="A0A655Z6I6"/>
<protein>
    <submittedName>
        <fullName evidence="1">Uncharacterized protein</fullName>
    </submittedName>
</protein>
<accession>A0A655Z6I6</accession>
<evidence type="ECO:0000313" key="2">
    <source>
        <dbReference type="Proteomes" id="UP000041770"/>
    </source>
</evidence>
<evidence type="ECO:0000313" key="1">
    <source>
        <dbReference type="EMBL" id="CSC60775.1"/>
    </source>
</evidence>